<proteinExistence type="predicted"/>
<accession>A0A224YEW9</accession>
<evidence type="ECO:0000313" key="1">
    <source>
        <dbReference type="EMBL" id="MAA12981.1"/>
    </source>
</evidence>
<name>A0A224YEW9_9ACAR</name>
<protein>
    <submittedName>
        <fullName evidence="1">Uncharacterized protein</fullName>
    </submittedName>
</protein>
<sequence>MTLQDLDTTNSTNSNKPSYLQCPYTHACPVLTGMDGNVSMTHKQSPQKIARHTAAMADYPSLRGHEQADPHCLSITLSWTGTY</sequence>
<dbReference type="AlphaFoldDB" id="A0A224YEW9"/>
<organism evidence="1">
    <name type="scientific">Rhipicephalus zambeziensis</name>
    <dbReference type="NCBI Taxonomy" id="60191"/>
    <lineage>
        <taxon>Eukaryota</taxon>
        <taxon>Metazoa</taxon>
        <taxon>Ecdysozoa</taxon>
        <taxon>Arthropoda</taxon>
        <taxon>Chelicerata</taxon>
        <taxon>Arachnida</taxon>
        <taxon>Acari</taxon>
        <taxon>Parasitiformes</taxon>
        <taxon>Ixodida</taxon>
        <taxon>Ixodoidea</taxon>
        <taxon>Ixodidae</taxon>
        <taxon>Rhipicephalinae</taxon>
        <taxon>Rhipicephalus</taxon>
        <taxon>Rhipicephalus</taxon>
    </lineage>
</organism>
<reference evidence="1" key="1">
    <citation type="journal article" date="2017" name="Parasit. Vectors">
        <title>Sialotranscriptomics of Rhipicephalus zambeziensis reveals intricate expression profiles of secretory proteins and suggests tight temporal transcriptional regulation during blood-feeding.</title>
        <authorList>
            <person name="de Castro M.H."/>
            <person name="de Klerk D."/>
            <person name="Pienaar R."/>
            <person name="Rees D.J.G."/>
            <person name="Mans B.J."/>
        </authorList>
    </citation>
    <scope>NUCLEOTIDE SEQUENCE</scope>
    <source>
        <tissue evidence="1">Salivary glands</tissue>
    </source>
</reference>
<dbReference type="EMBL" id="GFPF01001835">
    <property type="protein sequence ID" value="MAA12981.1"/>
    <property type="molecule type" value="Transcribed_RNA"/>
</dbReference>